<keyword evidence="2" id="KW-1133">Transmembrane helix</keyword>
<keyword evidence="2" id="KW-0472">Membrane</keyword>
<keyword evidence="2" id="KW-0812">Transmembrane</keyword>
<accession>A0ABD3C6S8</accession>
<feature type="transmembrane region" description="Helical" evidence="2">
    <location>
        <begin position="18"/>
        <end position="37"/>
    </location>
</feature>
<feature type="region of interest" description="Disordered" evidence="1">
    <location>
        <begin position="40"/>
        <end position="65"/>
    </location>
</feature>
<dbReference type="PANTHER" id="PTHR36369:SF1">
    <property type="entry name" value="TRANSMEMBRANE PROTEIN"/>
    <property type="match status" value="1"/>
</dbReference>
<dbReference type="EMBL" id="JAVIJP010000052">
    <property type="protein sequence ID" value="KAL3625272.1"/>
    <property type="molecule type" value="Genomic_DNA"/>
</dbReference>
<evidence type="ECO:0000256" key="2">
    <source>
        <dbReference type="SAM" id="Phobius"/>
    </source>
</evidence>
<sequence>MNAIDHLGYRFLTAINNIWAWLVFITAAVGFWSIRGFSSPPRRGSELSELSYSSPEENPTATEETVDPAPLTLTTSYCALESEGSPKGKFSVYYNDDLMGTDDGGEGDGGCNGGGAAAEREELGWWCGGNWEKEMVVRMVDMGWYRCQDLKVLDGSVVRLWDCRRRGVSAAALVVDGGVTW</sequence>
<dbReference type="AlphaFoldDB" id="A0ABD3C6S8"/>
<protein>
    <submittedName>
        <fullName evidence="3">Uncharacterized protein</fullName>
    </submittedName>
</protein>
<name>A0ABD3C6S8_9LAMI</name>
<keyword evidence="4" id="KW-1185">Reference proteome</keyword>
<feature type="compositionally biased region" description="Low complexity" evidence="1">
    <location>
        <begin position="47"/>
        <end position="57"/>
    </location>
</feature>
<reference evidence="4" key="1">
    <citation type="journal article" date="2024" name="IScience">
        <title>Strigolactones Initiate the Formation of Haustorium-like Structures in Castilleja.</title>
        <authorList>
            <person name="Buerger M."/>
            <person name="Peterson D."/>
            <person name="Chory J."/>
        </authorList>
    </citation>
    <scope>NUCLEOTIDE SEQUENCE [LARGE SCALE GENOMIC DNA]</scope>
</reference>
<evidence type="ECO:0000313" key="3">
    <source>
        <dbReference type="EMBL" id="KAL3625272.1"/>
    </source>
</evidence>
<evidence type="ECO:0000256" key="1">
    <source>
        <dbReference type="SAM" id="MobiDB-lite"/>
    </source>
</evidence>
<dbReference type="Proteomes" id="UP001632038">
    <property type="component" value="Unassembled WGS sequence"/>
</dbReference>
<comment type="caution">
    <text evidence="3">The sequence shown here is derived from an EMBL/GenBank/DDBJ whole genome shotgun (WGS) entry which is preliminary data.</text>
</comment>
<dbReference type="PANTHER" id="PTHR36369">
    <property type="entry name" value="TRANSMEMBRANE PROTEIN"/>
    <property type="match status" value="1"/>
</dbReference>
<organism evidence="3 4">
    <name type="scientific">Castilleja foliolosa</name>
    <dbReference type="NCBI Taxonomy" id="1961234"/>
    <lineage>
        <taxon>Eukaryota</taxon>
        <taxon>Viridiplantae</taxon>
        <taxon>Streptophyta</taxon>
        <taxon>Embryophyta</taxon>
        <taxon>Tracheophyta</taxon>
        <taxon>Spermatophyta</taxon>
        <taxon>Magnoliopsida</taxon>
        <taxon>eudicotyledons</taxon>
        <taxon>Gunneridae</taxon>
        <taxon>Pentapetalae</taxon>
        <taxon>asterids</taxon>
        <taxon>lamiids</taxon>
        <taxon>Lamiales</taxon>
        <taxon>Orobanchaceae</taxon>
        <taxon>Pedicularideae</taxon>
        <taxon>Castillejinae</taxon>
        <taxon>Castilleja</taxon>
    </lineage>
</organism>
<gene>
    <name evidence="3" type="ORF">CASFOL_030726</name>
</gene>
<evidence type="ECO:0000313" key="4">
    <source>
        <dbReference type="Proteomes" id="UP001632038"/>
    </source>
</evidence>
<proteinExistence type="predicted"/>